<reference evidence="2" key="1">
    <citation type="journal article" date="2014" name="Genome Announc.">
        <title>Draft Genome Sequences of Three Alkaliphilic Bacillus Strains, Bacillus wakoensis JCM 9140T, Bacillus akibai JCM 9157T, and Bacillus hemicellulosilyticus JCM 9152T.</title>
        <authorList>
            <person name="Yuki M."/>
            <person name="Oshima K."/>
            <person name="Suda W."/>
            <person name="Oshida Y."/>
            <person name="Kitamura K."/>
            <person name="Iida T."/>
            <person name="Hattori M."/>
            <person name="Ohkuma M."/>
        </authorList>
    </citation>
    <scope>NUCLEOTIDE SEQUENCE [LARGE SCALE GENOMIC DNA]</scope>
    <source>
        <strain evidence="2">JCM 9152</strain>
    </source>
</reference>
<keyword evidence="3" id="KW-1185">Reference proteome</keyword>
<dbReference type="CDD" id="cd00761">
    <property type="entry name" value="Glyco_tranf_GTA_type"/>
    <property type="match status" value="1"/>
</dbReference>
<organism evidence="2 3">
    <name type="scientific">Halalkalibacter hemicellulosilyticusJCM 9152</name>
    <dbReference type="NCBI Taxonomy" id="1236971"/>
    <lineage>
        <taxon>Bacteria</taxon>
        <taxon>Bacillati</taxon>
        <taxon>Bacillota</taxon>
        <taxon>Bacilli</taxon>
        <taxon>Bacillales</taxon>
        <taxon>Bacillaceae</taxon>
        <taxon>Halalkalibacter</taxon>
    </lineage>
</organism>
<dbReference type="PANTHER" id="PTHR43685">
    <property type="entry name" value="GLYCOSYLTRANSFERASE"/>
    <property type="match status" value="1"/>
</dbReference>
<sequence length="386" mass="45030">MADVGIVMPVYKQNSKIFKKAIESIINQKYFNFQFVIVIDGITPNVERIAQHYARKDPRIIVISRQNNSGTAAALNIGFDYLMKQRKIEFLTWVSSDNIYYPNFVEVLRKQLKKSPPEVGLAYGSFRFVNDQGKKIDKNYNLLKWQNQPKENLVNYYFLGYAFMYKKRIAQKIEGYKYTPVEDLDFFLRLTEHCDITFVPIELMDFRLNSPHSNSIEINNSEEKRRMRRYLMFLVMNEALQRRNISPELTIIFPVGDSSEKSIQALENILDQFLSNFKLIIYDVSANKEFLPVINEIPDIRTQYFSAPSGNLDEISLKSLELADTRFVMFFRSENCFQHPEQLKEMLNAACTNPFNSQGSAGLVYPKFGKIYPKEYLSSLLNDNNN</sequence>
<dbReference type="AlphaFoldDB" id="W4QFZ2"/>
<evidence type="ECO:0000259" key="1">
    <source>
        <dbReference type="Pfam" id="PF00535"/>
    </source>
</evidence>
<dbReference type="SUPFAM" id="SSF53448">
    <property type="entry name" value="Nucleotide-diphospho-sugar transferases"/>
    <property type="match status" value="2"/>
</dbReference>
<dbReference type="InterPro" id="IPR050834">
    <property type="entry name" value="Glycosyltransf_2"/>
</dbReference>
<protein>
    <submittedName>
        <fullName evidence="2">Glycosyltransferase</fullName>
    </submittedName>
</protein>
<accession>W4QFZ2</accession>
<dbReference type="InterPro" id="IPR001173">
    <property type="entry name" value="Glyco_trans_2-like"/>
</dbReference>
<dbReference type="RefSeq" id="WP_158318432.1">
    <property type="nucleotide sequence ID" value="NZ_BAUU01000015.1"/>
</dbReference>
<dbReference type="Proteomes" id="UP000018895">
    <property type="component" value="Unassembled WGS sequence"/>
</dbReference>
<feature type="domain" description="Glycosyltransferase 2-like" evidence="1">
    <location>
        <begin position="6"/>
        <end position="172"/>
    </location>
</feature>
<dbReference type="InterPro" id="IPR029044">
    <property type="entry name" value="Nucleotide-diphossugar_trans"/>
</dbReference>
<name>W4QFZ2_9BACI</name>
<proteinExistence type="predicted"/>
<dbReference type="PANTHER" id="PTHR43685:SF2">
    <property type="entry name" value="GLYCOSYLTRANSFERASE 2-LIKE DOMAIN-CONTAINING PROTEIN"/>
    <property type="match status" value="1"/>
</dbReference>
<dbReference type="GO" id="GO:0016740">
    <property type="term" value="F:transferase activity"/>
    <property type="evidence" value="ECO:0007669"/>
    <property type="project" value="UniProtKB-KW"/>
</dbReference>
<dbReference type="EMBL" id="BAUU01000015">
    <property type="protein sequence ID" value="GAE30986.1"/>
    <property type="molecule type" value="Genomic_DNA"/>
</dbReference>
<evidence type="ECO:0000313" key="3">
    <source>
        <dbReference type="Proteomes" id="UP000018895"/>
    </source>
</evidence>
<keyword evidence="2" id="KW-0808">Transferase</keyword>
<dbReference type="STRING" id="1236971.JCM9152_2422"/>
<dbReference type="Pfam" id="PF00535">
    <property type="entry name" value="Glycos_transf_2"/>
    <property type="match status" value="1"/>
</dbReference>
<comment type="caution">
    <text evidence="2">The sequence shown here is derived from an EMBL/GenBank/DDBJ whole genome shotgun (WGS) entry which is preliminary data.</text>
</comment>
<gene>
    <name evidence="2" type="ORF">JCM9152_2422</name>
</gene>
<dbReference type="OrthoDB" id="9785185at2"/>
<dbReference type="Gene3D" id="3.90.550.10">
    <property type="entry name" value="Spore Coat Polysaccharide Biosynthesis Protein SpsA, Chain A"/>
    <property type="match status" value="1"/>
</dbReference>
<evidence type="ECO:0000313" key="2">
    <source>
        <dbReference type="EMBL" id="GAE30986.1"/>
    </source>
</evidence>